<gene>
    <name evidence="1" type="ORF">CYMTET_12088</name>
</gene>
<protein>
    <submittedName>
        <fullName evidence="1">Uncharacterized protein</fullName>
    </submittedName>
</protein>
<reference evidence="1 2" key="1">
    <citation type="journal article" date="2015" name="Genome Biol. Evol.">
        <title>Comparative Genomics of a Bacterivorous Green Alga Reveals Evolutionary Causalities and Consequences of Phago-Mixotrophic Mode of Nutrition.</title>
        <authorList>
            <person name="Burns J.A."/>
            <person name="Paasch A."/>
            <person name="Narechania A."/>
            <person name="Kim E."/>
        </authorList>
    </citation>
    <scope>NUCLEOTIDE SEQUENCE [LARGE SCALE GENOMIC DNA]</scope>
    <source>
        <strain evidence="1 2">PLY_AMNH</strain>
    </source>
</reference>
<comment type="caution">
    <text evidence="1">The sequence shown here is derived from an EMBL/GenBank/DDBJ whole genome shotgun (WGS) entry which is preliminary data.</text>
</comment>
<keyword evidence="2" id="KW-1185">Reference proteome</keyword>
<evidence type="ECO:0000313" key="2">
    <source>
        <dbReference type="Proteomes" id="UP001190700"/>
    </source>
</evidence>
<sequence>MVEGSGGGGGEGKVVVEKMVKVVARRGKWARRGLREQGAKERWEGMEEMEGVMVVAGALAARAAETAEEEDLEAAVFPTRCASLARPRPR</sequence>
<evidence type="ECO:0000313" key="1">
    <source>
        <dbReference type="EMBL" id="KAK3280067.1"/>
    </source>
</evidence>
<dbReference type="Proteomes" id="UP001190700">
    <property type="component" value="Unassembled WGS sequence"/>
</dbReference>
<organism evidence="1 2">
    <name type="scientific">Cymbomonas tetramitiformis</name>
    <dbReference type="NCBI Taxonomy" id="36881"/>
    <lineage>
        <taxon>Eukaryota</taxon>
        <taxon>Viridiplantae</taxon>
        <taxon>Chlorophyta</taxon>
        <taxon>Pyramimonadophyceae</taxon>
        <taxon>Pyramimonadales</taxon>
        <taxon>Pyramimonadaceae</taxon>
        <taxon>Cymbomonas</taxon>
    </lineage>
</organism>
<name>A0AAE0LCH9_9CHLO</name>
<dbReference type="AlphaFoldDB" id="A0AAE0LCH9"/>
<accession>A0AAE0LCH9</accession>
<proteinExistence type="predicted"/>
<dbReference type="EMBL" id="LGRX02004554">
    <property type="protein sequence ID" value="KAK3280067.1"/>
    <property type="molecule type" value="Genomic_DNA"/>
</dbReference>